<evidence type="ECO:0000313" key="2">
    <source>
        <dbReference type="EMBL" id="KAK9509048.1"/>
    </source>
</evidence>
<name>A0AAW1DFZ4_9HEMI</name>
<keyword evidence="3" id="KW-1185">Reference proteome</keyword>
<comment type="caution">
    <text evidence="2">The sequence shown here is derived from an EMBL/GenBank/DDBJ whole genome shotgun (WGS) entry which is preliminary data.</text>
</comment>
<feature type="signal peptide" evidence="1">
    <location>
        <begin position="1"/>
        <end position="17"/>
    </location>
</feature>
<dbReference type="EMBL" id="JAPXFL010000003">
    <property type="protein sequence ID" value="KAK9509048.1"/>
    <property type="molecule type" value="Genomic_DNA"/>
</dbReference>
<proteinExistence type="predicted"/>
<evidence type="ECO:0000256" key="1">
    <source>
        <dbReference type="SAM" id="SignalP"/>
    </source>
</evidence>
<organism evidence="2 3">
    <name type="scientific">Rhynocoris fuscipes</name>
    <dbReference type="NCBI Taxonomy" id="488301"/>
    <lineage>
        <taxon>Eukaryota</taxon>
        <taxon>Metazoa</taxon>
        <taxon>Ecdysozoa</taxon>
        <taxon>Arthropoda</taxon>
        <taxon>Hexapoda</taxon>
        <taxon>Insecta</taxon>
        <taxon>Pterygota</taxon>
        <taxon>Neoptera</taxon>
        <taxon>Paraneoptera</taxon>
        <taxon>Hemiptera</taxon>
        <taxon>Heteroptera</taxon>
        <taxon>Panheteroptera</taxon>
        <taxon>Cimicomorpha</taxon>
        <taxon>Reduviidae</taxon>
        <taxon>Harpactorinae</taxon>
        <taxon>Harpactorini</taxon>
        <taxon>Rhynocoris</taxon>
    </lineage>
</organism>
<keyword evidence="1" id="KW-0732">Signal</keyword>
<dbReference type="AlphaFoldDB" id="A0AAW1DFZ4"/>
<accession>A0AAW1DFZ4</accession>
<feature type="chain" id="PRO_5043912148" evidence="1">
    <location>
        <begin position="18"/>
        <end position="52"/>
    </location>
</feature>
<sequence>MPFAAVAVLLLLLATLAALIGHCNNDHKTLIACALYTLAGKLKQNYLCLLII</sequence>
<protein>
    <submittedName>
        <fullName evidence="2">Uncharacterized protein</fullName>
    </submittedName>
</protein>
<evidence type="ECO:0000313" key="3">
    <source>
        <dbReference type="Proteomes" id="UP001461498"/>
    </source>
</evidence>
<dbReference type="Proteomes" id="UP001461498">
    <property type="component" value="Unassembled WGS sequence"/>
</dbReference>
<reference evidence="2 3" key="1">
    <citation type="submission" date="2022-12" db="EMBL/GenBank/DDBJ databases">
        <title>Chromosome-level genome assembly of true bugs.</title>
        <authorList>
            <person name="Ma L."/>
            <person name="Li H."/>
        </authorList>
    </citation>
    <scope>NUCLEOTIDE SEQUENCE [LARGE SCALE GENOMIC DNA]</scope>
    <source>
        <strain evidence="2">Lab_2022b</strain>
    </source>
</reference>
<gene>
    <name evidence="2" type="ORF">O3M35_006455</name>
</gene>